<protein>
    <recommendedName>
        <fullName evidence="4">CCHC-type domain-containing protein</fullName>
    </recommendedName>
</protein>
<dbReference type="Proteomes" id="UP001281410">
    <property type="component" value="Unassembled WGS sequence"/>
</dbReference>
<accession>A0AAE0AAP6</accession>
<dbReference type="InterPro" id="IPR036875">
    <property type="entry name" value="Znf_CCHC_sf"/>
</dbReference>
<feature type="region of interest" description="Disordered" evidence="1">
    <location>
        <begin position="60"/>
        <end position="147"/>
    </location>
</feature>
<evidence type="ECO:0000313" key="3">
    <source>
        <dbReference type="Proteomes" id="UP001281410"/>
    </source>
</evidence>
<dbReference type="Gene3D" id="4.10.60.10">
    <property type="entry name" value="Zinc finger, CCHC-type"/>
    <property type="match status" value="1"/>
</dbReference>
<dbReference type="SUPFAM" id="SSF57756">
    <property type="entry name" value="Retrovirus zinc finger-like domains"/>
    <property type="match status" value="1"/>
</dbReference>
<name>A0AAE0AAP6_9ROSI</name>
<dbReference type="EMBL" id="JANJYJ010000006">
    <property type="protein sequence ID" value="KAK3206749.1"/>
    <property type="molecule type" value="Genomic_DNA"/>
</dbReference>
<dbReference type="GO" id="GO:0003676">
    <property type="term" value="F:nucleic acid binding"/>
    <property type="evidence" value="ECO:0007669"/>
    <property type="project" value="InterPro"/>
</dbReference>
<evidence type="ECO:0000256" key="1">
    <source>
        <dbReference type="SAM" id="MobiDB-lite"/>
    </source>
</evidence>
<evidence type="ECO:0000313" key="2">
    <source>
        <dbReference type="EMBL" id="KAK3206749.1"/>
    </source>
</evidence>
<comment type="caution">
    <text evidence="2">The sequence shown here is derived from an EMBL/GenBank/DDBJ whole genome shotgun (WGS) entry which is preliminary data.</text>
</comment>
<proteinExistence type="predicted"/>
<gene>
    <name evidence="2" type="ORF">Dsin_020795</name>
</gene>
<organism evidence="2 3">
    <name type="scientific">Dipteronia sinensis</name>
    <dbReference type="NCBI Taxonomy" id="43782"/>
    <lineage>
        <taxon>Eukaryota</taxon>
        <taxon>Viridiplantae</taxon>
        <taxon>Streptophyta</taxon>
        <taxon>Embryophyta</taxon>
        <taxon>Tracheophyta</taxon>
        <taxon>Spermatophyta</taxon>
        <taxon>Magnoliopsida</taxon>
        <taxon>eudicotyledons</taxon>
        <taxon>Gunneridae</taxon>
        <taxon>Pentapetalae</taxon>
        <taxon>rosids</taxon>
        <taxon>malvids</taxon>
        <taxon>Sapindales</taxon>
        <taxon>Sapindaceae</taxon>
        <taxon>Hippocastanoideae</taxon>
        <taxon>Acereae</taxon>
        <taxon>Dipteronia</taxon>
    </lineage>
</organism>
<keyword evidence="3" id="KW-1185">Reference proteome</keyword>
<dbReference type="GO" id="GO:0008270">
    <property type="term" value="F:zinc ion binding"/>
    <property type="evidence" value="ECO:0007669"/>
    <property type="project" value="InterPro"/>
</dbReference>
<reference evidence="2" key="1">
    <citation type="journal article" date="2023" name="Plant J.">
        <title>Genome sequences and population genomics provide insights into the demographic history, inbreeding, and mutation load of two 'living fossil' tree species of Dipteronia.</title>
        <authorList>
            <person name="Feng Y."/>
            <person name="Comes H.P."/>
            <person name="Chen J."/>
            <person name="Zhu S."/>
            <person name="Lu R."/>
            <person name="Zhang X."/>
            <person name="Li P."/>
            <person name="Qiu J."/>
            <person name="Olsen K.M."/>
            <person name="Qiu Y."/>
        </authorList>
    </citation>
    <scope>NUCLEOTIDE SEQUENCE</scope>
    <source>
        <strain evidence="2">NBL</strain>
    </source>
</reference>
<feature type="compositionally biased region" description="Basic and acidic residues" evidence="1">
    <location>
        <begin position="114"/>
        <end position="134"/>
    </location>
</feature>
<dbReference type="AlphaFoldDB" id="A0AAE0AAP6"/>
<feature type="compositionally biased region" description="Acidic residues" evidence="1">
    <location>
        <begin position="136"/>
        <end position="147"/>
    </location>
</feature>
<sequence>MAVATFKGMPVNTLCSDSFITGWLKQAYAMAINPVPKSETWDIPVDLFNLVILTWKKKRLTRRSKKSRTPSVGEKRKQQTCGNCGQKGYNKKSCTNPSCGTGKPVKKPRTCSLCKKEGHNKLKCPDKAPDRILNDTDTDTDNEEVDC</sequence>
<evidence type="ECO:0008006" key="4">
    <source>
        <dbReference type="Google" id="ProtNLM"/>
    </source>
</evidence>